<dbReference type="InterPro" id="IPR036378">
    <property type="entry name" value="FAS1_dom_sf"/>
</dbReference>
<dbReference type="Gene3D" id="2.30.180.10">
    <property type="entry name" value="FAS1 domain"/>
    <property type="match status" value="1"/>
</dbReference>
<dbReference type="Proteomes" id="UP000660262">
    <property type="component" value="Unassembled WGS sequence"/>
</dbReference>
<dbReference type="GO" id="GO:0005615">
    <property type="term" value="C:extracellular space"/>
    <property type="evidence" value="ECO:0007669"/>
    <property type="project" value="TreeGrafter"/>
</dbReference>
<dbReference type="AlphaFoldDB" id="A0A830I4B8"/>
<dbReference type="PROSITE" id="PS50213">
    <property type="entry name" value="FAS1"/>
    <property type="match status" value="1"/>
</dbReference>
<feature type="signal peptide" evidence="2">
    <location>
        <begin position="1"/>
        <end position="20"/>
    </location>
</feature>
<evidence type="ECO:0000313" key="5">
    <source>
        <dbReference type="Proteomes" id="UP000660262"/>
    </source>
</evidence>
<gene>
    <name evidence="4" type="ORF">PPROV_001069400</name>
</gene>
<dbReference type="SMART" id="SM00554">
    <property type="entry name" value="FAS1"/>
    <property type="match status" value="1"/>
</dbReference>
<reference evidence="4" key="1">
    <citation type="submission" date="2020-10" db="EMBL/GenBank/DDBJ databases">
        <title>Unveiling of a novel bifunctional photoreceptor, Dualchrome1, isolated from a cosmopolitan green alga.</title>
        <authorList>
            <person name="Suzuki S."/>
            <person name="Kawachi M."/>
        </authorList>
    </citation>
    <scope>NUCLEOTIDE SEQUENCE</scope>
    <source>
        <strain evidence="4">NIES 2893</strain>
    </source>
</reference>
<evidence type="ECO:0000313" key="4">
    <source>
        <dbReference type="EMBL" id="GHP11967.1"/>
    </source>
</evidence>
<dbReference type="OrthoDB" id="540756at2759"/>
<dbReference type="SUPFAM" id="SSF82153">
    <property type="entry name" value="FAS1 domain"/>
    <property type="match status" value="1"/>
</dbReference>
<organism evidence="4 5">
    <name type="scientific">Pycnococcus provasolii</name>
    <dbReference type="NCBI Taxonomy" id="41880"/>
    <lineage>
        <taxon>Eukaryota</taxon>
        <taxon>Viridiplantae</taxon>
        <taxon>Chlorophyta</taxon>
        <taxon>Pseudoscourfieldiophyceae</taxon>
        <taxon>Pseudoscourfieldiales</taxon>
        <taxon>Pycnococcaceae</taxon>
        <taxon>Pycnococcus</taxon>
    </lineage>
</organism>
<dbReference type="PANTHER" id="PTHR10900">
    <property type="entry name" value="PERIOSTIN-RELATED"/>
    <property type="match status" value="1"/>
</dbReference>
<feature type="compositionally biased region" description="Low complexity" evidence="1">
    <location>
        <begin position="150"/>
        <end position="177"/>
    </location>
</feature>
<sequence length="353" mass="36970">MATLVMSLVALSSGMTPVMAQMVGAVQPSTPWSPGGGFRPNCCCPRWSRGADTVSFTCAWSPCCSGMPDPGFSNPFNWIGSWRNRAHFGRRHLLGEDSTTPMMDMVVNMTMGAMAPIMDIVNMTVSPMMNMMNMSMPSMMGGSAAVAPTEPAAVAPTEPAAVAPTEDSSSSTKGATTTEEEKKEECTSIVDAVVATPELSTLLTLVKAANLVDAVMSGNLTVFAPTNDAFANAVKEHFPNATLESLLADPANLPALTDILKYHVVGAPLLSRDVTDDGAASTLLMGANETAVPVVVTLMDGIANEMIPGAMENSTDKSIYVNDAKVITPDIMACGSTVAHIIDKVLLPPIILP</sequence>
<feature type="chain" id="PRO_5032355740" description="FAS1 domain-containing protein" evidence="2">
    <location>
        <begin position="21"/>
        <end position="353"/>
    </location>
</feature>
<dbReference type="PANTHER" id="PTHR10900:SF77">
    <property type="entry name" value="FI19380P1"/>
    <property type="match status" value="1"/>
</dbReference>
<feature type="region of interest" description="Disordered" evidence="1">
    <location>
        <begin position="150"/>
        <end position="184"/>
    </location>
</feature>
<proteinExistence type="predicted"/>
<evidence type="ECO:0000259" key="3">
    <source>
        <dbReference type="PROSITE" id="PS50213"/>
    </source>
</evidence>
<dbReference type="InterPro" id="IPR050904">
    <property type="entry name" value="Adhesion/Biosynth-related"/>
</dbReference>
<protein>
    <recommendedName>
        <fullName evidence="3">FAS1 domain-containing protein</fullName>
    </recommendedName>
</protein>
<dbReference type="EMBL" id="BNJQ01000037">
    <property type="protein sequence ID" value="GHP11967.1"/>
    <property type="molecule type" value="Genomic_DNA"/>
</dbReference>
<keyword evidence="2" id="KW-0732">Signal</keyword>
<evidence type="ECO:0000256" key="2">
    <source>
        <dbReference type="SAM" id="SignalP"/>
    </source>
</evidence>
<feature type="domain" description="FAS1" evidence="3">
    <location>
        <begin position="186"/>
        <end position="346"/>
    </location>
</feature>
<name>A0A830I4B8_9CHLO</name>
<dbReference type="Pfam" id="PF02469">
    <property type="entry name" value="Fasciclin"/>
    <property type="match status" value="1"/>
</dbReference>
<comment type="caution">
    <text evidence="4">The sequence shown here is derived from an EMBL/GenBank/DDBJ whole genome shotgun (WGS) entry which is preliminary data.</text>
</comment>
<dbReference type="InterPro" id="IPR000782">
    <property type="entry name" value="FAS1_domain"/>
</dbReference>
<evidence type="ECO:0000256" key="1">
    <source>
        <dbReference type="SAM" id="MobiDB-lite"/>
    </source>
</evidence>
<keyword evidence="5" id="KW-1185">Reference proteome</keyword>
<accession>A0A830I4B8</accession>